<evidence type="ECO:0000256" key="3">
    <source>
        <dbReference type="ARBA" id="ARBA00005073"/>
    </source>
</evidence>
<dbReference type="SUPFAM" id="SSF54373">
    <property type="entry name" value="FAD-linked reductases, C-terminal domain"/>
    <property type="match status" value="2"/>
</dbReference>
<keyword evidence="6" id="KW-0285">Flavoprotein</keyword>
<comment type="similarity">
    <text evidence="4">Belongs to the protoporphyrinogen/coproporphyrinogen oxidase family. Protoporphyrinogen oxidase subfamily.</text>
</comment>
<evidence type="ECO:0000256" key="14">
    <source>
        <dbReference type="SAM" id="SignalP"/>
    </source>
</evidence>
<dbReference type="Pfam" id="PF01593">
    <property type="entry name" value="Amino_oxidase"/>
    <property type="match status" value="1"/>
</dbReference>
<keyword evidence="9" id="KW-0350">Heme biosynthesis</keyword>
<protein>
    <recommendedName>
        <fullName evidence="5">protoporphyrinogen oxidase</fullName>
        <ecNumber evidence="5">1.3.3.4</ecNumber>
    </recommendedName>
</protein>
<dbReference type="InterPro" id="IPR050464">
    <property type="entry name" value="Zeta_carotene_desat/Oxidored"/>
</dbReference>
<evidence type="ECO:0000256" key="13">
    <source>
        <dbReference type="SAM" id="Phobius"/>
    </source>
</evidence>
<evidence type="ECO:0000256" key="2">
    <source>
        <dbReference type="ARBA" id="ARBA00002600"/>
    </source>
</evidence>
<dbReference type="InterPro" id="IPR036188">
    <property type="entry name" value="FAD/NAD-bd_sf"/>
</dbReference>
<dbReference type="PANTHER" id="PTHR42923:SF3">
    <property type="entry name" value="PROTOPORPHYRINOGEN OXIDASE"/>
    <property type="match status" value="1"/>
</dbReference>
<keyword evidence="13" id="KW-1133">Transmembrane helix</keyword>
<evidence type="ECO:0000256" key="10">
    <source>
        <dbReference type="ARBA" id="ARBA00023244"/>
    </source>
</evidence>
<keyword evidence="10" id="KW-0627">Porphyrin biosynthesis</keyword>
<name>A0ABR0K080_9EURO</name>
<dbReference type="EMBL" id="JAVRRG010000166">
    <property type="protein sequence ID" value="KAK5079883.1"/>
    <property type="molecule type" value="Genomic_DNA"/>
</dbReference>
<keyword evidence="14" id="KW-0732">Signal</keyword>
<keyword evidence="13" id="KW-0812">Transmembrane</keyword>
<evidence type="ECO:0000256" key="6">
    <source>
        <dbReference type="ARBA" id="ARBA00022630"/>
    </source>
</evidence>
<feature type="compositionally biased region" description="Basic and acidic residues" evidence="12">
    <location>
        <begin position="714"/>
        <end position="729"/>
    </location>
</feature>
<sequence length="885" mass="97603">MQQRALSCLLAVFLYTFLAQAQSGDGGAANGASNSNLGSGAAAGAEGPSKSGLSLSKGAIIAIAVVVAIVVFSGVTLAILFYLAKKRQWQVRATIRRTTTRVVRAMTPRTPGFTFPRPPRPDTAQQAHTFMDRNKKVTTDGRNGDVEKGFMSLDEQMARSSSESNTHAGQGQHNRKTSDMNKKLPKPKMNINVPSSQFEVDSPLKSPMWQRILGRKGYRHDPASVPDGLLGSYIPNANPNPRARNIAVVGGGISGLATAFNLTKDFPNAKITVFEKKENLGGWIDSEQVEVEGGTVLFEWGPRTLRPDLTGNGIATLQLINQLGEDLRKSIRGVGHGGPAATNRYIYYPDHLVRMPGPNPNTGMLSKLWDLGRTVLTEPAFKGVIPALLAEPTVACRPNNLRDESVGSFMRRRFGSAVTDNLLSGLFHGIYAGDIYKLSARQLMPYLWYMENRDQDGNGVIAEMVELTFRGHQMSPFDRHQFRARFAKDRVGPIEEFNFLCFQMRHTSVYSFVNGIGQLTDALLANLEANENVTVKSGTELNLKYDNSNQIFDITTQQNTTPEKFDYVACTTSPQALHSMLGSQDTHTKLKSALVRNGQGFPSVNVMVVNLYYSNPSLPIPPGFGYLIPRSVPADQNPERALGVIFSSETAGPRGEDAMQTIEKGPGPEEVARIKRLEELQQEGQKILEKVSREPGAVDEAQKEVLRLQDETAKLKSEEAQDQAPREQETIQMGQDTASGTKLAVMIGGHWWDGWKESDLPSEDEAIEMAKSVIARHLGITEQPVLAKGRLQRDCIPQYQVGYRDDMARVHNELVKDFGGRLKVGGVWWQGGVGVNDCVRGARETSRRIREAWDEETGLEKYAEAEKWVLTDKRTGTEVMDPMQK</sequence>
<keyword evidence="7" id="KW-0274">FAD</keyword>
<feature type="region of interest" description="Disordered" evidence="12">
    <location>
        <begin position="714"/>
        <end position="735"/>
    </location>
</feature>
<dbReference type="Gene3D" id="3.50.50.60">
    <property type="entry name" value="FAD/NAD(P)-binding domain"/>
    <property type="match status" value="2"/>
</dbReference>
<evidence type="ECO:0000256" key="8">
    <source>
        <dbReference type="ARBA" id="ARBA00023002"/>
    </source>
</evidence>
<comment type="cofactor">
    <cofactor evidence="1">
        <name>FAD</name>
        <dbReference type="ChEBI" id="CHEBI:57692"/>
    </cofactor>
</comment>
<comment type="caution">
    <text evidence="16">The sequence shown here is derived from an EMBL/GenBank/DDBJ whole genome shotgun (WGS) entry which is preliminary data.</text>
</comment>
<evidence type="ECO:0000313" key="17">
    <source>
        <dbReference type="Proteomes" id="UP001345013"/>
    </source>
</evidence>
<keyword evidence="8" id="KW-0560">Oxidoreductase</keyword>
<comment type="catalytic activity">
    <reaction evidence="11">
        <text>protoporphyrinogen IX + 3 O2 = protoporphyrin IX + 3 H2O2</text>
        <dbReference type="Rhea" id="RHEA:25576"/>
        <dbReference type="ChEBI" id="CHEBI:15379"/>
        <dbReference type="ChEBI" id="CHEBI:16240"/>
        <dbReference type="ChEBI" id="CHEBI:57306"/>
        <dbReference type="ChEBI" id="CHEBI:57307"/>
        <dbReference type="EC" id="1.3.3.4"/>
    </reaction>
</comment>
<evidence type="ECO:0000256" key="12">
    <source>
        <dbReference type="SAM" id="MobiDB-lite"/>
    </source>
</evidence>
<evidence type="ECO:0000256" key="1">
    <source>
        <dbReference type="ARBA" id="ARBA00001974"/>
    </source>
</evidence>
<evidence type="ECO:0000256" key="9">
    <source>
        <dbReference type="ARBA" id="ARBA00023133"/>
    </source>
</evidence>
<evidence type="ECO:0000256" key="5">
    <source>
        <dbReference type="ARBA" id="ARBA00012867"/>
    </source>
</evidence>
<dbReference type="PANTHER" id="PTHR42923">
    <property type="entry name" value="PROTOPORPHYRINOGEN OXIDASE"/>
    <property type="match status" value="1"/>
</dbReference>
<feature type="domain" description="Amine oxidase" evidence="15">
    <location>
        <begin position="253"/>
        <end position="615"/>
    </location>
</feature>
<keyword evidence="13" id="KW-0472">Membrane</keyword>
<dbReference type="InterPro" id="IPR004572">
    <property type="entry name" value="Protoporphyrinogen_oxidase"/>
</dbReference>
<dbReference type="SUPFAM" id="SSF51905">
    <property type="entry name" value="FAD/NAD(P)-binding domain"/>
    <property type="match status" value="1"/>
</dbReference>
<dbReference type="NCBIfam" id="TIGR00562">
    <property type="entry name" value="proto_IX_ox"/>
    <property type="match status" value="1"/>
</dbReference>
<evidence type="ECO:0000256" key="11">
    <source>
        <dbReference type="ARBA" id="ARBA00047554"/>
    </source>
</evidence>
<feature type="signal peptide" evidence="14">
    <location>
        <begin position="1"/>
        <end position="21"/>
    </location>
</feature>
<evidence type="ECO:0000256" key="4">
    <source>
        <dbReference type="ARBA" id="ARBA00010551"/>
    </source>
</evidence>
<evidence type="ECO:0000259" key="15">
    <source>
        <dbReference type="Pfam" id="PF01593"/>
    </source>
</evidence>
<evidence type="ECO:0000313" key="16">
    <source>
        <dbReference type="EMBL" id="KAK5079883.1"/>
    </source>
</evidence>
<reference evidence="16 17" key="1">
    <citation type="submission" date="2023-08" db="EMBL/GenBank/DDBJ databases">
        <title>Black Yeasts Isolated from many extreme environments.</title>
        <authorList>
            <person name="Coleine C."/>
            <person name="Stajich J.E."/>
            <person name="Selbmann L."/>
        </authorList>
    </citation>
    <scope>NUCLEOTIDE SEQUENCE [LARGE SCALE GENOMIC DNA]</scope>
    <source>
        <strain evidence="16 17">CCFEE 5885</strain>
    </source>
</reference>
<feature type="transmembrane region" description="Helical" evidence="13">
    <location>
        <begin position="59"/>
        <end position="83"/>
    </location>
</feature>
<feature type="compositionally biased region" description="Polar residues" evidence="12">
    <location>
        <begin position="158"/>
        <end position="172"/>
    </location>
</feature>
<comment type="function">
    <text evidence="2">Catalyzes the 6-electron oxidation of protoporphyrinogen-IX to form protoporphyrin-IX.</text>
</comment>
<evidence type="ECO:0000256" key="7">
    <source>
        <dbReference type="ARBA" id="ARBA00022827"/>
    </source>
</evidence>
<dbReference type="EC" id="1.3.3.4" evidence="5"/>
<dbReference type="Proteomes" id="UP001345013">
    <property type="component" value="Unassembled WGS sequence"/>
</dbReference>
<proteinExistence type="inferred from homology"/>
<keyword evidence="17" id="KW-1185">Reference proteome</keyword>
<organism evidence="16 17">
    <name type="scientific">Lithohypha guttulata</name>
    <dbReference type="NCBI Taxonomy" id="1690604"/>
    <lineage>
        <taxon>Eukaryota</taxon>
        <taxon>Fungi</taxon>
        <taxon>Dikarya</taxon>
        <taxon>Ascomycota</taxon>
        <taxon>Pezizomycotina</taxon>
        <taxon>Eurotiomycetes</taxon>
        <taxon>Chaetothyriomycetidae</taxon>
        <taxon>Chaetothyriales</taxon>
        <taxon>Trichomeriaceae</taxon>
        <taxon>Lithohypha</taxon>
    </lineage>
</organism>
<accession>A0ABR0K080</accession>
<feature type="chain" id="PRO_5045515564" description="protoporphyrinogen oxidase" evidence="14">
    <location>
        <begin position="22"/>
        <end position="885"/>
    </location>
</feature>
<feature type="region of interest" description="Disordered" evidence="12">
    <location>
        <begin position="157"/>
        <end position="202"/>
    </location>
</feature>
<dbReference type="InterPro" id="IPR002937">
    <property type="entry name" value="Amino_oxidase"/>
</dbReference>
<comment type="pathway">
    <text evidence="3">Porphyrin-containing compound metabolism; protoporphyrin-IX biosynthesis; protoporphyrin-IX from protoporphyrinogen-IX: step 1/1.</text>
</comment>
<gene>
    <name evidence="16" type="primary">HEM14</name>
    <name evidence="16" type="ORF">LTR24_008855</name>
</gene>